<dbReference type="KEGG" id="cprt:FIC82_015510"/>
<proteinExistence type="predicted"/>
<gene>
    <name evidence="2" type="ORF">FIC82_015510</name>
</gene>
<sequence>MTDVLLVARDVASSLVLLLGTQTLTATLLLLGAATLVAAVAVATARWGTPLVVGTAARPVDRLRDAVDTGPAVTQSDPDAPGSARPRAPGLLLG</sequence>
<accession>A0A6M5UJ59</accession>
<evidence type="ECO:0000313" key="2">
    <source>
        <dbReference type="EMBL" id="QJW37375.1"/>
    </source>
</evidence>
<evidence type="ECO:0000313" key="3">
    <source>
        <dbReference type="Proteomes" id="UP000451354"/>
    </source>
</evidence>
<dbReference type="RefSeq" id="WP_154799102.1">
    <property type="nucleotide sequence ID" value="NZ_CP052757.1"/>
</dbReference>
<feature type="region of interest" description="Disordered" evidence="1">
    <location>
        <begin position="64"/>
        <end position="94"/>
    </location>
</feature>
<dbReference type="OrthoDB" id="5073968at2"/>
<evidence type="ECO:0000256" key="1">
    <source>
        <dbReference type="SAM" id="MobiDB-lite"/>
    </source>
</evidence>
<dbReference type="InterPro" id="IPR045635">
    <property type="entry name" value="DUF6412"/>
</dbReference>
<organism evidence="2 3">
    <name type="scientific">Cellulosimicrobium protaetiae</name>
    <dbReference type="NCBI Taxonomy" id="2587808"/>
    <lineage>
        <taxon>Bacteria</taxon>
        <taxon>Bacillati</taxon>
        <taxon>Actinomycetota</taxon>
        <taxon>Actinomycetes</taxon>
        <taxon>Micrococcales</taxon>
        <taxon>Promicromonosporaceae</taxon>
        <taxon>Cellulosimicrobium</taxon>
    </lineage>
</organism>
<dbReference type="AlphaFoldDB" id="A0A6M5UJ59"/>
<dbReference type="Pfam" id="PF19950">
    <property type="entry name" value="DUF6412"/>
    <property type="match status" value="1"/>
</dbReference>
<protein>
    <submittedName>
        <fullName evidence="2">Uncharacterized protein</fullName>
    </submittedName>
</protein>
<name>A0A6M5UJ59_9MICO</name>
<dbReference type="Proteomes" id="UP000451354">
    <property type="component" value="Chromosome"/>
</dbReference>
<reference evidence="3" key="1">
    <citation type="journal article" date="2022" name="Int. J. Syst. Evol. Microbiol.">
        <title>Cellulosimicrobium protaetiae sp. nov., isolated from the gut of the larva of Protaetia brevitarsis seulensis.</title>
        <authorList>
            <person name="Le Han H."/>
            <person name="Nguyen T.T.H."/>
            <person name="Li Z."/>
            <person name="Shin N.R."/>
            <person name="Kim S.G."/>
        </authorList>
    </citation>
    <scope>NUCLEOTIDE SEQUENCE [LARGE SCALE GENOMIC DNA]</scope>
    <source>
        <strain evidence="3">BI34</strain>
    </source>
</reference>
<keyword evidence="3" id="KW-1185">Reference proteome</keyword>
<dbReference type="EMBL" id="CP052757">
    <property type="protein sequence ID" value="QJW37375.1"/>
    <property type="molecule type" value="Genomic_DNA"/>
</dbReference>